<accession>A0A146QHP8</accession>
<dbReference type="EMBL" id="GCES01095040">
    <property type="protein sequence ID" value="JAQ91282.1"/>
    <property type="molecule type" value="Transcribed_RNA"/>
</dbReference>
<sequence>MFLQEEGFISIKSELVLGFCDNFARGTHSAHNVLPHMFVFSVTLKAVSIAFVN</sequence>
<reference evidence="1" key="1">
    <citation type="submission" date="2015-01" db="EMBL/GenBank/DDBJ databases">
        <title>EvidentialGene: Evidence-directed Construction of Complete mRNA Transcriptomes without Genomes.</title>
        <authorList>
            <person name="Gilbert D.G."/>
        </authorList>
    </citation>
    <scope>NUCLEOTIDE SEQUENCE</scope>
</reference>
<name>A0A146QHP8_FUNHE</name>
<proteinExistence type="predicted"/>
<protein>
    <submittedName>
        <fullName evidence="1">Uncharacterized protein</fullName>
    </submittedName>
</protein>
<organism evidence="1">
    <name type="scientific">Fundulus heteroclitus</name>
    <name type="common">Killifish</name>
    <name type="synonym">Mummichog</name>
    <dbReference type="NCBI Taxonomy" id="8078"/>
    <lineage>
        <taxon>Eukaryota</taxon>
        <taxon>Metazoa</taxon>
        <taxon>Chordata</taxon>
        <taxon>Craniata</taxon>
        <taxon>Vertebrata</taxon>
        <taxon>Euteleostomi</taxon>
        <taxon>Actinopterygii</taxon>
        <taxon>Neopterygii</taxon>
        <taxon>Teleostei</taxon>
        <taxon>Neoteleostei</taxon>
        <taxon>Acanthomorphata</taxon>
        <taxon>Ovalentaria</taxon>
        <taxon>Atherinomorphae</taxon>
        <taxon>Cyprinodontiformes</taxon>
        <taxon>Fundulidae</taxon>
        <taxon>Fundulus</taxon>
    </lineage>
</organism>
<dbReference type="AlphaFoldDB" id="A0A146QHP8"/>
<dbReference type="EMBL" id="GCES01130669">
    <property type="protein sequence ID" value="JAQ55653.1"/>
    <property type="molecule type" value="Transcribed_RNA"/>
</dbReference>
<evidence type="ECO:0000313" key="1">
    <source>
        <dbReference type="EMBL" id="JAQ55653.1"/>
    </source>
</evidence>